<keyword evidence="2" id="KW-0732">Signal</keyword>
<evidence type="ECO:0000313" key="4">
    <source>
        <dbReference type="EMBL" id="GLL11775.1"/>
    </source>
</evidence>
<organism evidence="4 5">
    <name type="scientific">Pseudonocardia halophobica</name>
    <dbReference type="NCBI Taxonomy" id="29401"/>
    <lineage>
        <taxon>Bacteria</taxon>
        <taxon>Bacillati</taxon>
        <taxon>Actinomycetota</taxon>
        <taxon>Actinomycetes</taxon>
        <taxon>Pseudonocardiales</taxon>
        <taxon>Pseudonocardiaceae</taxon>
        <taxon>Pseudonocardia</taxon>
    </lineage>
</organism>
<protein>
    <recommendedName>
        <fullName evidence="3">SH3b domain-containing protein</fullName>
    </recommendedName>
</protein>
<sequence>MKVTALQRPGRAAAAVGGVLAVGAAGLMAVLAGTASAATTGTCTDNVNVREEPAADADIVAVCDRGTEVEVGETRNGFVKLENLDGWAVKDYVKTDGTGTAAETPDDAGLTPSRGDADDSSNGGAPETTPSASGTDSPENAAPAEGADGADGTGADEDAPAEPAPARSGGVPGLLGG</sequence>
<proteinExistence type="predicted"/>
<dbReference type="InterPro" id="IPR003646">
    <property type="entry name" value="SH3-like_bac-type"/>
</dbReference>
<evidence type="ECO:0000259" key="3">
    <source>
        <dbReference type="Pfam" id="PF08239"/>
    </source>
</evidence>
<dbReference type="Gene3D" id="2.30.30.40">
    <property type="entry name" value="SH3 Domains"/>
    <property type="match status" value="1"/>
</dbReference>
<accession>A0A9W6L2P2</accession>
<evidence type="ECO:0000256" key="2">
    <source>
        <dbReference type="SAM" id="SignalP"/>
    </source>
</evidence>
<evidence type="ECO:0000256" key="1">
    <source>
        <dbReference type="SAM" id="MobiDB-lite"/>
    </source>
</evidence>
<dbReference type="AlphaFoldDB" id="A0A9W6L2P2"/>
<dbReference type="Proteomes" id="UP001143463">
    <property type="component" value="Unassembled WGS sequence"/>
</dbReference>
<dbReference type="Pfam" id="PF08239">
    <property type="entry name" value="SH3_3"/>
    <property type="match status" value="1"/>
</dbReference>
<feature type="chain" id="PRO_5040744929" description="SH3b domain-containing protein" evidence="2">
    <location>
        <begin position="38"/>
        <end position="177"/>
    </location>
</feature>
<feature type="signal peptide" evidence="2">
    <location>
        <begin position="1"/>
        <end position="37"/>
    </location>
</feature>
<dbReference type="RefSeq" id="WP_037038693.1">
    <property type="nucleotide sequence ID" value="NZ_BAAAUZ010000010.1"/>
</dbReference>
<dbReference type="EMBL" id="BSFQ01000010">
    <property type="protein sequence ID" value="GLL11775.1"/>
    <property type="molecule type" value="Genomic_DNA"/>
</dbReference>
<feature type="compositionally biased region" description="Polar residues" evidence="1">
    <location>
        <begin position="120"/>
        <end position="137"/>
    </location>
</feature>
<gene>
    <name evidence="4" type="ORF">GCM10017577_29160</name>
</gene>
<keyword evidence="5" id="KW-1185">Reference proteome</keyword>
<feature type="region of interest" description="Disordered" evidence="1">
    <location>
        <begin position="97"/>
        <end position="177"/>
    </location>
</feature>
<reference evidence="4" key="1">
    <citation type="journal article" date="2014" name="Int. J. Syst. Evol. Microbiol.">
        <title>Complete genome sequence of Corynebacterium casei LMG S-19264T (=DSM 44701T), isolated from a smear-ripened cheese.</title>
        <authorList>
            <consortium name="US DOE Joint Genome Institute (JGI-PGF)"/>
            <person name="Walter F."/>
            <person name="Albersmeier A."/>
            <person name="Kalinowski J."/>
            <person name="Ruckert C."/>
        </authorList>
    </citation>
    <scope>NUCLEOTIDE SEQUENCE</scope>
    <source>
        <strain evidence="4">VKM Ac-1069</strain>
    </source>
</reference>
<reference evidence="4" key="2">
    <citation type="submission" date="2023-01" db="EMBL/GenBank/DDBJ databases">
        <authorList>
            <person name="Sun Q."/>
            <person name="Evtushenko L."/>
        </authorList>
    </citation>
    <scope>NUCLEOTIDE SEQUENCE</scope>
    <source>
        <strain evidence="4">VKM Ac-1069</strain>
    </source>
</reference>
<evidence type="ECO:0000313" key="5">
    <source>
        <dbReference type="Proteomes" id="UP001143463"/>
    </source>
</evidence>
<name>A0A9W6L2P2_9PSEU</name>
<comment type="caution">
    <text evidence="4">The sequence shown here is derived from an EMBL/GenBank/DDBJ whole genome shotgun (WGS) entry which is preliminary data.</text>
</comment>
<feature type="domain" description="SH3b" evidence="3">
    <location>
        <begin position="45"/>
        <end position="94"/>
    </location>
</feature>
<feature type="compositionally biased region" description="Low complexity" evidence="1">
    <location>
        <begin position="138"/>
        <end position="147"/>
    </location>
</feature>